<evidence type="ECO:0000256" key="6">
    <source>
        <dbReference type="ARBA" id="ARBA00022989"/>
    </source>
</evidence>
<keyword evidence="6" id="KW-0472">Membrane</keyword>
<dbReference type="STRING" id="77586.A0A0D9XFY2"/>
<dbReference type="GO" id="GO:0005506">
    <property type="term" value="F:iron ion binding"/>
    <property type="evidence" value="ECO:0007669"/>
    <property type="project" value="InterPro"/>
</dbReference>
<dbReference type="PANTHER" id="PTHR47955">
    <property type="entry name" value="CYTOCHROME P450 FAMILY 71 PROTEIN"/>
    <property type="match status" value="1"/>
</dbReference>
<dbReference type="GO" id="GO:0020037">
    <property type="term" value="F:heme binding"/>
    <property type="evidence" value="ECO:0007669"/>
    <property type="project" value="InterPro"/>
</dbReference>
<dbReference type="HOGENOM" id="CLU_001570_4_1_1"/>
<dbReference type="Gramene" id="LPERR09G13300.1">
    <property type="protein sequence ID" value="LPERR09G13300.1"/>
    <property type="gene ID" value="LPERR09G13300"/>
</dbReference>
<dbReference type="PANTHER" id="PTHR47955:SF15">
    <property type="entry name" value="CYTOCHROME P450 71A2-LIKE"/>
    <property type="match status" value="1"/>
</dbReference>
<keyword evidence="5 10" id="KW-0479">Metal-binding</keyword>
<keyword evidence="6" id="KW-1133">Transmembrane helix</keyword>
<keyword evidence="3 10" id="KW-0349">Heme</keyword>
<dbReference type="Gene3D" id="1.10.630.10">
    <property type="entry name" value="Cytochrome P450"/>
    <property type="match status" value="1"/>
</dbReference>
<name>A0A0D9XFY2_9ORYZ</name>
<dbReference type="Proteomes" id="UP000032180">
    <property type="component" value="Chromosome 9"/>
</dbReference>
<dbReference type="GO" id="GO:0004497">
    <property type="term" value="F:monooxygenase activity"/>
    <property type="evidence" value="ECO:0007669"/>
    <property type="project" value="UniProtKB-KW"/>
</dbReference>
<evidence type="ECO:0000256" key="2">
    <source>
        <dbReference type="ARBA" id="ARBA00010617"/>
    </source>
</evidence>
<dbReference type="InterPro" id="IPR001128">
    <property type="entry name" value="Cyt_P450"/>
</dbReference>
<evidence type="ECO:0000256" key="3">
    <source>
        <dbReference type="ARBA" id="ARBA00022617"/>
    </source>
</evidence>
<comment type="similarity">
    <text evidence="2 11">Belongs to the cytochrome P450 family.</text>
</comment>
<protein>
    <recommendedName>
        <fullName evidence="14">Cytochrome P450</fullName>
    </recommendedName>
</protein>
<dbReference type="GO" id="GO:0016705">
    <property type="term" value="F:oxidoreductase activity, acting on paired donors, with incorporation or reduction of molecular oxygen"/>
    <property type="evidence" value="ECO:0007669"/>
    <property type="project" value="InterPro"/>
</dbReference>
<evidence type="ECO:0000313" key="12">
    <source>
        <dbReference type="EnsemblPlants" id="LPERR09G13300.1"/>
    </source>
</evidence>
<dbReference type="AlphaFoldDB" id="A0A0D9XFY2"/>
<dbReference type="PRINTS" id="PR00385">
    <property type="entry name" value="P450"/>
</dbReference>
<keyword evidence="4" id="KW-0812">Transmembrane</keyword>
<dbReference type="PRINTS" id="PR00463">
    <property type="entry name" value="EP450I"/>
</dbReference>
<keyword evidence="7 11" id="KW-0560">Oxidoreductase</keyword>
<feature type="binding site" description="axial binding residue" evidence="10">
    <location>
        <position position="453"/>
    </location>
    <ligand>
        <name>heme</name>
        <dbReference type="ChEBI" id="CHEBI:30413"/>
    </ligand>
    <ligandPart>
        <name>Fe</name>
        <dbReference type="ChEBI" id="CHEBI:18248"/>
    </ligandPart>
</feature>
<accession>A0A0D9XFY2</accession>
<dbReference type="EnsemblPlants" id="LPERR09G13300.1">
    <property type="protein sequence ID" value="LPERR09G13300.1"/>
    <property type="gene ID" value="LPERR09G13300"/>
</dbReference>
<organism evidence="12 13">
    <name type="scientific">Leersia perrieri</name>
    <dbReference type="NCBI Taxonomy" id="77586"/>
    <lineage>
        <taxon>Eukaryota</taxon>
        <taxon>Viridiplantae</taxon>
        <taxon>Streptophyta</taxon>
        <taxon>Embryophyta</taxon>
        <taxon>Tracheophyta</taxon>
        <taxon>Spermatophyta</taxon>
        <taxon>Magnoliopsida</taxon>
        <taxon>Liliopsida</taxon>
        <taxon>Poales</taxon>
        <taxon>Poaceae</taxon>
        <taxon>BOP clade</taxon>
        <taxon>Oryzoideae</taxon>
        <taxon>Oryzeae</taxon>
        <taxon>Oryzinae</taxon>
        <taxon>Leersia</taxon>
    </lineage>
</organism>
<evidence type="ECO:0000256" key="7">
    <source>
        <dbReference type="ARBA" id="ARBA00023002"/>
    </source>
</evidence>
<evidence type="ECO:0000256" key="1">
    <source>
        <dbReference type="ARBA" id="ARBA00001971"/>
    </source>
</evidence>
<keyword evidence="9 11" id="KW-0503">Monooxygenase</keyword>
<dbReference type="Pfam" id="PF00067">
    <property type="entry name" value="p450"/>
    <property type="match status" value="1"/>
</dbReference>
<keyword evidence="8 10" id="KW-0408">Iron</keyword>
<evidence type="ECO:0000256" key="5">
    <source>
        <dbReference type="ARBA" id="ARBA00022723"/>
    </source>
</evidence>
<proteinExistence type="inferred from homology"/>
<evidence type="ECO:0000256" key="11">
    <source>
        <dbReference type="RuleBase" id="RU000461"/>
    </source>
</evidence>
<sequence>MYHYVFLAAAVVLLAVVTYNAKNRGRRRIDGKLPPSPPSLPFLGHLHLMSPLLHRSLHDLHLRYGTDGGLLLLQLGRRRTLVVSTSSAAADLYRRHDLAFASRPHVAAAHKLSYGSRNISFAPLGDAWRRNRKAASAHVLSPRRVASFATVRAAEAAALVADVRGRAAAAKWRGLLYGYTNAVVTRAATGAAGTTAEKLKQLLGNATSLVAGVQADDLLPDVAARVVRWVTGLEKKFDDTIVEWEKFLSPIMADHMAKKRKEGDEEENFMDVLLRLREEEEKEEEGNTNGFELSDARVKSLIIDLISAATETTSVTLEWAMAELVANPSVMAKLQEEITRSANGKPATAITETEVAAMDYLHAVVKETLRLHPAAPILVPHQSTTAAIVQGYEIPSKTSLFINAWAIGRDPAAWDSPEEFRPERFLPGGEAAAVDFRGSDYQLVPFGAGRRICPGINFAVPVLEMALVGLIHGFDWELPAGMAAADVDLSEAPGLTTPLRVPLRLVPKCKT</sequence>
<evidence type="ECO:0000256" key="9">
    <source>
        <dbReference type="ARBA" id="ARBA00023033"/>
    </source>
</evidence>
<reference evidence="13" key="2">
    <citation type="submission" date="2013-12" db="EMBL/GenBank/DDBJ databases">
        <authorList>
            <person name="Yu Y."/>
            <person name="Lee S."/>
            <person name="de Baynast K."/>
            <person name="Wissotski M."/>
            <person name="Liu L."/>
            <person name="Talag J."/>
            <person name="Goicoechea J."/>
            <person name="Angelova A."/>
            <person name="Jetty R."/>
            <person name="Kudrna D."/>
            <person name="Golser W."/>
            <person name="Rivera L."/>
            <person name="Zhang J."/>
            <person name="Wing R."/>
        </authorList>
    </citation>
    <scope>NUCLEOTIDE SEQUENCE</scope>
</reference>
<evidence type="ECO:0008006" key="14">
    <source>
        <dbReference type="Google" id="ProtNLM"/>
    </source>
</evidence>
<dbReference type="InterPro" id="IPR002401">
    <property type="entry name" value="Cyt_P450_E_grp-I"/>
</dbReference>
<evidence type="ECO:0000256" key="8">
    <source>
        <dbReference type="ARBA" id="ARBA00023004"/>
    </source>
</evidence>
<dbReference type="InterPro" id="IPR017972">
    <property type="entry name" value="Cyt_P450_CS"/>
</dbReference>
<dbReference type="FunFam" id="1.10.630.10:FF:000126">
    <property type="entry name" value="Predicted protein"/>
    <property type="match status" value="1"/>
</dbReference>
<dbReference type="SUPFAM" id="SSF48264">
    <property type="entry name" value="Cytochrome P450"/>
    <property type="match status" value="1"/>
</dbReference>
<comment type="cofactor">
    <cofactor evidence="1 10">
        <name>heme</name>
        <dbReference type="ChEBI" id="CHEBI:30413"/>
    </cofactor>
</comment>
<reference evidence="12 13" key="1">
    <citation type="submission" date="2012-08" db="EMBL/GenBank/DDBJ databases">
        <title>Oryza genome evolution.</title>
        <authorList>
            <person name="Wing R.A."/>
        </authorList>
    </citation>
    <scope>NUCLEOTIDE SEQUENCE</scope>
</reference>
<keyword evidence="13" id="KW-1185">Reference proteome</keyword>
<dbReference type="eggNOG" id="KOG0156">
    <property type="taxonomic scope" value="Eukaryota"/>
</dbReference>
<evidence type="ECO:0000256" key="10">
    <source>
        <dbReference type="PIRSR" id="PIRSR602401-1"/>
    </source>
</evidence>
<evidence type="ECO:0000313" key="13">
    <source>
        <dbReference type="Proteomes" id="UP000032180"/>
    </source>
</evidence>
<dbReference type="InterPro" id="IPR036396">
    <property type="entry name" value="Cyt_P450_sf"/>
</dbReference>
<evidence type="ECO:0000256" key="4">
    <source>
        <dbReference type="ARBA" id="ARBA00022692"/>
    </source>
</evidence>
<reference evidence="12" key="3">
    <citation type="submission" date="2015-04" db="UniProtKB">
        <authorList>
            <consortium name="EnsemblPlants"/>
        </authorList>
    </citation>
    <scope>IDENTIFICATION</scope>
</reference>
<dbReference type="PROSITE" id="PS00086">
    <property type="entry name" value="CYTOCHROME_P450"/>
    <property type="match status" value="1"/>
</dbReference>